<evidence type="ECO:0000313" key="4">
    <source>
        <dbReference type="EMBL" id="KAF6493549.1"/>
    </source>
</evidence>
<evidence type="ECO:0000256" key="3">
    <source>
        <dbReference type="SAM" id="Phobius"/>
    </source>
</evidence>
<name>A0A7J8JAY8_ROUAE</name>
<keyword evidence="2" id="KW-0175">Coiled coil</keyword>
<keyword evidence="4" id="KW-0449">Lipoprotein</keyword>
<dbReference type="AlphaFoldDB" id="A0A7J8JAY8"/>
<feature type="transmembrane region" description="Helical" evidence="3">
    <location>
        <begin position="152"/>
        <end position="175"/>
    </location>
</feature>
<reference evidence="4 5" key="1">
    <citation type="journal article" date="2020" name="Nature">
        <title>Six reference-quality genomes reveal evolution of bat adaptations.</title>
        <authorList>
            <person name="Jebb D."/>
            <person name="Huang Z."/>
            <person name="Pippel M."/>
            <person name="Hughes G.M."/>
            <person name="Lavrichenko K."/>
            <person name="Devanna P."/>
            <person name="Winkler S."/>
            <person name="Jermiin L.S."/>
            <person name="Skirmuntt E.C."/>
            <person name="Katzourakis A."/>
            <person name="Burkitt-Gray L."/>
            <person name="Ray D.A."/>
            <person name="Sullivan K.A.M."/>
            <person name="Roscito J.G."/>
            <person name="Kirilenko B.M."/>
            <person name="Davalos L.M."/>
            <person name="Corthals A.P."/>
            <person name="Power M.L."/>
            <person name="Jones G."/>
            <person name="Ransome R.D."/>
            <person name="Dechmann D.K.N."/>
            <person name="Locatelli A.G."/>
            <person name="Puechmaille S.J."/>
            <person name="Fedrigo O."/>
            <person name="Jarvis E.D."/>
            <person name="Hiller M."/>
            <person name="Vernes S.C."/>
            <person name="Myers E.W."/>
            <person name="Teeling E.C."/>
        </authorList>
    </citation>
    <scope>NUCLEOTIDE SEQUENCE [LARGE SCALE GENOMIC DNA]</scope>
    <source>
        <strain evidence="4">MRouAeg1</strain>
        <tissue evidence="4">Muscle</tissue>
    </source>
</reference>
<comment type="similarity">
    <text evidence="1">Belongs to the apolipoprotein L family.</text>
</comment>
<dbReference type="Pfam" id="PF05461">
    <property type="entry name" value="ApoL"/>
    <property type="match status" value="1"/>
</dbReference>
<evidence type="ECO:0000256" key="2">
    <source>
        <dbReference type="SAM" id="Coils"/>
    </source>
</evidence>
<comment type="caution">
    <text evidence="4">The sequence shown here is derived from an EMBL/GenBank/DDBJ whole genome shotgun (WGS) entry which is preliminary data.</text>
</comment>
<gene>
    <name evidence="4" type="ORF">HJG63_000847</name>
</gene>
<organism evidence="4 5">
    <name type="scientific">Rousettus aegyptiacus</name>
    <name type="common">Egyptian fruit bat</name>
    <name type="synonym">Pteropus aegyptiacus</name>
    <dbReference type="NCBI Taxonomy" id="9407"/>
    <lineage>
        <taxon>Eukaryota</taxon>
        <taxon>Metazoa</taxon>
        <taxon>Chordata</taxon>
        <taxon>Craniata</taxon>
        <taxon>Vertebrata</taxon>
        <taxon>Euteleostomi</taxon>
        <taxon>Mammalia</taxon>
        <taxon>Eutheria</taxon>
        <taxon>Laurasiatheria</taxon>
        <taxon>Chiroptera</taxon>
        <taxon>Yinpterochiroptera</taxon>
        <taxon>Pteropodoidea</taxon>
        <taxon>Pteropodidae</taxon>
        <taxon>Rousettinae</taxon>
        <taxon>Rousettus</taxon>
    </lineage>
</organism>
<dbReference type="GO" id="GO:0016020">
    <property type="term" value="C:membrane"/>
    <property type="evidence" value="ECO:0007669"/>
    <property type="project" value="TreeGrafter"/>
</dbReference>
<dbReference type="InterPro" id="IPR008405">
    <property type="entry name" value="ApoL"/>
</dbReference>
<dbReference type="EMBL" id="JACASE010000002">
    <property type="protein sequence ID" value="KAF6493549.1"/>
    <property type="molecule type" value="Genomic_DNA"/>
</dbReference>
<evidence type="ECO:0000256" key="1">
    <source>
        <dbReference type="ARBA" id="ARBA00010090"/>
    </source>
</evidence>
<dbReference type="PANTHER" id="PTHR14096:SF27">
    <property type="entry name" value="APOLIPOPROTEIN L2"/>
    <property type="match status" value="1"/>
</dbReference>
<protein>
    <submittedName>
        <fullName evidence="4">Apolipoprotein L3</fullName>
    </submittedName>
</protein>
<proteinExistence type="inferred from homology"/>
<dbReference type="Proteomes" id="UP000593571">
    <property type="component" value="Unassembled WGS sequence"/>
</dbReference>
<dbReference type="GO" id="GO:0006869">
    <property type="term" value="P:lipid transport"/>
    <property type="evidence" value="ECO:0007669"/>
    <property type="project" value="InterPro"/>
</dbReference>
<dbReference type="GO" id="GO:0008289">
    <property type="term" value="F:lipid binding"/>
    <property type="evidence" value="ECO:0007669"/>
    <property type="project" value="InterPro"/>
</dbReference>
<evidence type="ECO:0000313" key="5">
    <source>
        <dbReference type="Proteomes" id="UP000593571"/>
    </source>
</evidence>
<feature type="coiled-coil region" evidence="2">
    <location>
        <begin position="301"/>
        <end position="335"/>
    </location>
</feature>
<keyword evidence="3" id="KW-0812">Transmembrane</keyword>
<dbReference type="GO" id="GO:0042157">
    <property type="term" value="P:lipoprotein metabolic process"/>
    <property type="evidence" value="ECO:0007669"/>
    <property type="project" value="InterPro"/>
</dbReference>
<feature type="transmembrane region" description="Helical" evidence="3">
    <location>
        <begin position="124"/>
        <end position="146"/>
    </location>
</feature>
<dbReference type="GO" id="GO:0005576">
    <property type="term" value="C:extracellular region"/>
    <property type="evidence" value="ECO:0007669"/>
    <property type="project" value="InterPro"/>
</dbReference>
<accession>A0A7J8JAY8</accession>
<keyword evidence="5" id="KW-1185">Reference proteome</keyword>
<keyword evidence="3" id="KW-1133">Transmembrane helix</keyword>
<dbReference type="PANTHER" id="PTHR14096">
    <property type="entry name" value="APOLIPOPROTEIN L"/>
    <property type="match status" value="1"/>
</dbReference>
<keyword evidence="3" id="KW-0472">Membrane</keyword>
<sequence>MISEARGVCPVKSKSFPEDADFLLDTMSREKLQSLARDDAGQGSVAEDDWFRSEASKLHEVSTLLNMGMAVEEEDMPKKEQLYRELFMILFPRVREKLMACIGELHTLADKVDKVHRDCTISNVAASSTSAVSGILTIVGLCLAPMTSGASLALLATGMGLGAAAIVTSASASIVDRSHSSMAKAKAYRLLSTDINKEKVTAKALLRNASEIVPLASKWIGSSVGIMKSTKAIKMATKDPQSLSKATETMLVKTSNQEQKALRGTVQAVSKNAQIIGVTMSVFGLLIDVISLVDQSHYLHKGTKAATAEELRNQAQALEEKLALLTRTYEQLQRT</sequence>